<reference evidence="5 6" key="1">
    <citation type="submission" date="2023-05" db="EMBL/GenBank/DDBJ databases">
        <title>Rombocin, a short stable natural nisin variant, displays selective antimicrobial activity against Listeria monocytogenes and employs dual mode of action to kill target bacterial strains.</title>
        <authorList>
            <person name="Wambui J."/>
            <person name="Stephan R."/>
            <person name="Kuipers O.P."/>
        </authorList>
    </citation>
    <scope>NUCLEOTIDE SEQUENCE [LARGE SCALE GENOMIC DNA]</scope>
    <source>
        <strain evidence="5 6">RC002</strain>
    </source>
</reference>
<evidence type="ECO:0000259" key="3">
    <source>
        <dbReference type="Pfam" id="PF25989"/>
    </source>
</evidence>
<evidence type="ECO:0000259" key="4">
    <source>
        <dbReference type="Pfam" id="PF25990"/>
    </source>
</evidence>
<dbReference type="Proteomes" id="UP001301012">
    <property type="component" value="Unassembled WGS sequence"/>
</dbReference>
<dbReference type="Gene3D" id="2.40.420.20">
    <property type="match status" value="1"/>
</dbReference>
<dbReference type="InterPro" id="IPR058637">
    <property type="entry name" value="YknX-like_C"/>
</dbReference>
<keyword evidence="1" id="KW-0175">Coiled coil</keyword>
<feature type="coiled-coil region" evidence="1">
    <location>
        <begin position="103"/>
        <end position="143"/>
    </location>
</feature>
<dbReference type="RefSeq" id="WP_284133317.1">
    <property type="nucleotide sequence ID" value="NZ_JASKYM010000007.1"/>
</dbReference>
<name>A0ABT7EBR6_9FIRM</name>
<feature type="domain" description="YknX-like C-terminal permuted SH3-like" evidence="3">
    <location>
        <begin position="270"/>
        <end position="334"/>
    </location>
</feature>
<evidence type="ECO:0000256" key="2">
    <source>
        <dbReference type="SAM" id="Phobius"/>
    </source>
</evidence>
<proteinExistence type="predicted"/>
<organism evidence="5 6">
    <name type="scientific">Romboutsia sedimentorum</name>
    <dbReference type="NCBI Taxonomy" id="1368474"/>
    <lineage>
        <taxon>Bacteria</taxon>
        <taxon>Bacillati</taxon>
        <taxon>Bacillota</taxon>
        <taxon>Clostridia</taxon>
        <taxon>Peptostreptococcales</taxon>
        <taxon>Peptostreptococcaceae</taxon>
        <taxon>Romboutsia</taxon>
    </lineage>
</organism>
<keyword evidence="2" id="KW-0812">Transmembrane</keyword>
<dbReference type="Gene3D" id="2.40.30.170">
    <property type="match status" value="1"/>
</dbReference>
<keyword evidence="2" id="KW-1133">Transmembrane helix</keyword>
<evidence type="ECO:0000256" key="1">
    <source>
        <dbReference type="SAM" id="Coils"/>
    </source>
</evidence>
<dbReference type="Pfam" id="PF25989">
    <property type="entry name" value="YknX_C"/>
    <property type="match status" value="1"/>
</dbReference>
<accession>A0ABT7EBR6</accession>
<keyword evidence="6" id="KW-1185">Reference proteome</keyword>
<feature type="domain" description="YknX-like beta-barrel" evidence="4">
    <location>
        <begin position="179"/>
        <end position="262"/>
    </location>
</feature>
<feature type="transmembrane region" description="Helical" evidence="2">
    <location>
        <begin position="6"/>
        <end position="25"/>
    </location>
</feature>
<dbReference type="Pfam" id="PF25990">
    <property type="entry name" value="Beta-barrel_YknX"/>
    <property type="match status" value="1"/>
</dbReference>
<dbReference type="PANTHER" id="PTHR30469">
    <property type="entry name" value="MULTIDRUG RESISTANCE PROTEIN MDTA"/>
    <property type="match status" value="1"/>
</dbReference>
<protein>
    <submittedName>
        <fullName evidence="5">HlyD family efflux transporter periplasmic adaptor subunit</fullName>
    </submittedName>
</protein>
<dbReference type="InterPro" id="IPR058636">
    <property type="entry name" value="Beta-barrel_YknX"/>
</dbReference>
<keyword evidence="2" id="KW-0472">Membrane</keyword>
<evidence type="ECO:0000313" key="6">
    <source>
        <dbReference type="Proteomes" id="UP001301012"/>
    </source>
</evidence>
<gene>
    <name evidence="5" type="ORF">QOZ84_12590</name>
</gene>
<sequence>MKKRKIAIVGLIILIWIGIVGFLMVKSKGKENEAKNDKNSERYIIPEEKKIFLNGVVQPTKSKTFYKDVTKGENYTIHKENGENVNKGSLLITYENDEISSQISDLKDQISDLKSGNKNEEVQADIKEQIKSLEKDLSKLKNKKYSYEYAPFAGQVFISKKDMNVENQELLKIRSIDFNIKSQVSERELEKIKEDQKVDILILANDKKTQGTIAQISNEPEAQEIALDQQASPNTSVSNYPITINLQSKANIENGYHVQINIKLSNNKFKIPTSAIKEDGNKKYVYLIKDNKLVKQFIQAENREDKFSEVISGLKEKDEIIKTITSEMKEGQVIE</sequence>
<evidence type="ECO:0000313" key="5">
    <source>
        <dbReference type="EMBL" id="MDK2564391.1"/>
    </source>
</evidence>
<dbReference type="PANTHER" id="PTHR30469:SF33">
    <property type="entry name" value="SLR1207 PROTEIN"/>
    <property type="match status" value="1"/>
</dbReference>
<dbReference type="EMBL" id="JASKYM010000007">
    <property type="protein sequence ID" value="MDK2564391.1"/>
    <property type="molecule type" value="Genomic_DNA"/>
</dbReference>
<comment type="caution">
    <text evidence="5">The sequence shown here is derived from an EMBL/GenBank/DDBJ whole genome shotgun (WGS) entry which is preliminary data.</text>
</comment>